<reference evidence="1" key="1">
    <citation type="submission" date="2021-03" db="EMBL/GenBank/DDBJ databases">
        <title>Draft genome sequence of rust myrtle Austropuccinia psidii MF-1, a brazilian biotype.</title>
        <authorList>
            <person name="Quecine M.C."/>
            <person name="Pachon D.M.R."/>
            <person name="Bonatelli M.L."/>
            <person name="Correr F.H."/>
            <person name="Franceschini L.M."/>
            <person name="Leite T.F."/>
            <person name="Margarido G.R.A."/>
            <person name="Almeida C.A."/>
            <person name="Ferrarezi J.A."/>
            <person name="Labate C.A."/>
        </authorList>
    </citation>
    <scope>NUCLEOTIDE SEQUENCE</scope>
    <source>
        <strain evidence="1">MF-1</strain>
    </source>
</reference>
<dbReference type="Proteomes" id="UP000765509">
    <property type="component" value="Unassembled WGS sequence"/>
</dbReference>
<proteinExistence type="predicted"/>
<organism evidence="1 2">
    <name type="scientific">Austropuccinia psidii MF-1</name>
    <dbReference type="NCBI Taxonomy" id="1389203"/>
    <lineage>
        <taxon>Eukaryota</taxon>
        <taxon>Fungi</taxon>
        <taxon>Dikarya</taxon>
        <taxon>Basidiomycota</taxon>
        <taxon>Pucciniomycotina</taxon>
        <taxon>Pucciniomycetes</taxon>
        <taxon>Pucciniales</taxon>
        <taxon>Sphaerophragmiaceae</taxon>
        <taxon>Austropuccinia</taxon>
    </lineage>
</organism>
<keyword evidence="2" id="KW-1185">Reference proteome</keyword>
<protein>
    <submittedName>
        <fullName evidence="1">Uncharacterized protein</fullName>
    </submittedName>
</protein>
<accession>A0A9Q3HXJ1</accession>
<sequence length="98" mass="11450">MPGEIDHAVKCRFNHNFTLSDIENTLQDVHKRTNMGKYTPYKSNGLKEKQLFRMELKDKPRERFSEVEKKKISCHNCSSTDHHANNGPKAMKKVYAIE</sequence>
<gene>
    <name evidence="1" type="ORF">O181_059552</name>
</gene>
<name>A0A9Q3HXJ1_9BASI</name>
<dbReference type="EMBL" id="AVOT02027679">
    <property type="protein sequence ID" value="MBW0519837.1"/>
    <property type="molecule type" value="Genomic_DNA"/>
</dbReference>
<evidence type="ECO:0000313" key="1">
    <source>
        <dbReference type="EMBL" id="MBW0519837.1"/>
    </source>
</evidence>
<comment type="caution">
    <text evidence="1">The sequence shown here is derived from an EMBL/GenBank/DDBJ whole genome shotgun (WGS) entry which is preliminary data.</text>
</comment>
<dbReference type="AlphaFoldDB" id="A0A9Q3HXJ1"/>
<evidence type="ECO:0000313" key="2">
    <source>
        <dbReference type="Proteomes" id="UP000765509"/>
    </source>
</evidence>